<reference evidence="2 4" key="3">
    <citation type="submission" date="2023-12" db="EMBL/GenBank/DDBJ databases">
        <title>Genomic sequences of Capnocytophaga and Parvimonas strains.</title>
        <authorList>
            <person name="Watt R.M."/>
            <person name="Wang M."/>
            <person name="Yang T."/>
            <person name="Tong W.M."/>
        </authorList>
    </citation>
    <scope>NUCLEOTIDE SEQUENCE [LARGE SCALE GENOMIC DNA]</scope>
    <source>
        <strain evidence="2 4">CCUG 13156</strain>
    </source>
</reference>
<dbReference type="Proteomes" id="UP000217250">
    <property type="component" value="Chromosome"/>
</dbReference>
<dbReference type="OrthoDB" id="976022at2"/>
<dbReference type="KEGG" id="cgh:CGC50_09790"/>
<proteinExistence type="predicted"/>
<dbReference type="RefSeq" id="WP_095910685.1">
    <property type="nucleotide sequence ID" value="NZ_CAUOUD010000051.1"/>
</dbReference>
<dbReference type="NCBIfam" id="TIGR03514">
    <property type="entry name" value="GldB_lipo"/>
    <property type="match status" value="1"/>
</dbReference>
<dbReference type="PROSITE" id="PS51257">
    <property type="entry name" value="PROKAR_LIPOPROTEIN"/>
    <property type="match status" value="1"/>
</dbReference>
<dbReference type="Pfam" id="PF25594">
    <property type="entry name" value="GldB_lipo"/>
    <property type="match status" value="1"/>
</dbReference>
<accession>A0A250FTL6</accession>
<dbReference type="AlphaFoldDB" id="A0A250FTL6"/>
<keyword evidence="1" id="KW-0449">Lipoprotein</keyword>
<gene>
    <name evidence="1" type="primary">gldB</name>
    <name evidence="1" type="ORF">CGC50_09790</name>
    <name evidence="2" type="ORF">VJJ49_05495</name>
</gene>
<dbReference type="InterPro" id="IPR019853">
    <property type="entry name" value="GldB-like"/>
</dbReference>
<evidence type="ECO:0000313" key="1">
    <source>
        <dbReference type="EMBL" id="ATA87418.1"/>
    </source>
</evidence>
<sequence>MKTNHFLLFILLIALTACDRTERAISQIPMDVKVLRMDSIFFHTPVEELPLIKAKYPLFFPENTTDEEWAKKQSDSLQKELFSEINKTFGDFSNQKKTIKSIYQHIKYYFPQFTPPKVVTLTSDVDYSSRVIYADSLLLIGVDNYLGSKHRFYSDMEAYIAQELDKKYLPVDVALSFAEAIIPSSRNTTFLDAMIHEGKVLYLAHKFLPTVSEEDLLKYTSEKYQWTEENEAQIWRYFIENQLLYSTDRKILTRFIDMAPFSKFYLELDNQSPGGVGRYIGLRIVTQYMEKHPDALQKLGIIPTEELFKEANYKPKK</sequence>
<dbReference type="EMBL" id="CP022386">
    <property type="protein sequence ID" value="ATA87418.1"/>
    <property type="molecule type" value="Genomic_DNA"/>
</dbReference>
<name>A0A250FTL6_9FLAO</name>
<keyword evidence="4" id="KW-1185">Reference proteome</keyword>
<reference evidence="1" key="1">
    <citation type="journal article" date="2017" name="Genome Announc.">
        <title>Twelve Complete Reference Genomes of Clinical Isolates in the Capnocytophaga Genus.</title>
        <authorList>
            <person name="Villarma A."/>
            <person name="Gulvik C.A."/>
            <person name="Rowe L.A."/>
            <person name="Sheth M."/>
            <person name="Juieng P."/>
            <person name="Nicholson A.C."/>
            <person name="Loparev V.N."/>
            <person name="McQuiston J.R."/>
        </authorList>
    </citation>
    <scope>NUCLEOTIDE SEQUENCE</scope>
    <source>
        <strain evidence="1">H1496</strain>
    </source>
</reference>
<protein>
    <submittedName>
        <fullName evidence="1">Gliding motility lipoprotein GldB</fullName>
    </submittedName>
</protein>
<evidence type="ECO:0000313" key="4">
    <source>
        <dbReference type="Proteomes" id="UP001324270"/>
    </source>
</evidence>
<organism evidence="1 3">
    <name type="scientific">Capnocytophaga gingivalis</name>
    <dbReference type="NCBI Taxonomy" id="1017"/>
    <lineage>
        <taxon>Bacteria</taxon>
        <taxon>Pseudomonadati</taxon>
        <taxon>Bacteroidota</taxon>
        <taxon>Flavobacteriia</taxon>
        <taxon>Flavobacteriales</taxon>
        <taxon>Flavobacteriaceae</taxon>
        <taxon>Capnocytophaga</taxon>
    </lineage>
</organism>
<reference evidence="3" key="2">
    <citation type="submission" date="2017-06" db="EMBL/GenBank/DDBJ databases">
        <title>Capnocytophaga spp. assemblies.</title>
        <authorList>
            <person name="Gulvik C.A."/>
        </authorList>
    </citation>
    <scope>NUCLEOTIDE SEQUENCE [LARGE SCALE GENOMIC DNA]</scope>
    <source>
        <strain evidence="3">H1496</strain>
    </source>
</reference>
<dbReference type="EMBL" id="JAYKBV010000006">
    <property type="protein sequence ID" value="MEB3040150.1"/>
    <property type="molecule type" value="Genomic_DNA"/>
</dbReference>
<evidence type="ECO:0000313" key="2">
    <source>
        <dbReference type="EMBL" id="MEB3040150.1"/>
    </source>
</evidence>
<dbReference type="GeneID" id="84808844"/>
<evidence type="ECO:0000313" key="3">
    <source>
        <dbReference type="Proteomes" id="UP000217250"/>
    </source>
</evidence>
<dbReference type="Proteomes" id="UP001324270">
    <property type="component" value="Unassembled WGS sequence"/>
</dbReference>